<dbReference type="EMBL" id="HBGE01118199">
    <property type="protein sequence ID" value="CAD9193773.1"/>
    <property type="molecule type" value="Transcribed_RNA"/>
</dbReference>
<accession>A0A7S1SFV4</accession>
<evidence type="ECO:0000313" key="2">
    <source>
        <dbReference type="EMBL" id="CAD9193773.1"/>
    </source>
</evidence>
<reference evidence="2" key="1">
    <citation type="submission" date="2021-01" db="EMBL/GenBank/DDBJ databases">
        <authorList>
            <person name="Corre E."/>
            <person name="Pelletier E."/>
            <person name="Niang G."/>
            <person name="Scheremetjew M."/>
            <person name="Finn R."/>
            <person name="Kale V."/>
            <person name="Holt S."/>
            <person name="Cochrane G."/>
            <person name="Meng A."/>
            <person name="Brown T."/>
            <person name="Cohen L."/>
        </authorList>
    </citation>
    <scope>NUCLEOTIDE SEQUENCE</scope>
    <source>
        <strain evidence="2">OF101</strain>
    </source>
</reference>
<evidence type="ECO:0000256" key="1">
    <source>
        <dbReference type="SAM" id="MobiDB-lite"/>
    </source>
</evidence>
<dbReference type="AlphaFoldDB" id="A0A7S1SFV4"/>
<organism evidence="2">
    <name type="scientific">Alexandrium catenella</name>
    <name type="common">Red tide dinoflagellate</name>
    <name type="synonym">Gonyaulax catenella</name>
    <dbReference type="NCBI Taxonomy" id="2925"/>
    <lineage>
        <taxon>Eukaryota</taxon>
        <taxon>Sar</taxon>
        <taxon>Alveolata</taxon>
        <taxon>Dinophyceae</taxon>
        <taxon>Gonyaulacales</taxon>
        <taxon>Pyrocystaceae</taxon>
        <taxon>Alexandrium</taxon>
    </lineage>
</organism>
<feature type="region of interest" description="Disordered" evidence="1">
    <location>
        <begin position="177"/>
        <end position="203"/>
    </location>
</feature>
<name>A0A7S1SFV4_ALECA</name>
<proteinExistence type="predicted"/>
<sequence>MSPAMDSVATPERSSSPAGATLAESWHATVLPGTAEDSDVEQPLAFSRAATTGSKRKAYGVKKQVTFGCALESVSTYMLDEDLDVGSSFTRGSGEDVPDSLAGSIGALHLPKAAALPGRAWDLAGETVAEDREKPGNAACLPDVLATDVGLIKKLRGDLGGTRVDLGSTFAAAAVSTGAPPGSEAAAPRRFSHRRTRSCPWQL</sequence>
<feature type="region of interest" description="Disordered" evidence="1">
    <location>
        <begin position="1"/>
        <end position="27"/>
    </location>
</feature>
<protein>
    <submittedName>
        <fullName evidence="2">Uncharacterized protein</fullName>
    </submittedName>
</protein>
<gene>
    <name evidence="2" type="ORF">ACAT0790_LOCUS70550</name>
</gene>